<dbReference type="InterPro" id="IPR000014">
    <property type="entry name" value="PAS"/>
</dbReference>
<feature type="region of interest" description="Disordered" evidence="4">
    <location>
        <begin position="1"/>
        <end position="98"/>
    </location>
</feature>
<keyword evidence="2" id="KW-0288">FMN</keyword>
<evidence type="ECO:0000256" key="2">
    <source>
        <dbReference type="ARBA" id="ARBA00022643"/>
    </source>
</evidence>
<dbReference type="Proteomes" id="UP000504636">
    <property type="component" value="Unplaced"/>
</dbReference>
<dbReference type="GeneID" id="54459101"/>
<feature type="compositionally biased region" description="Low complexity" evidence="4">
    <location>
        <begin position="39"/>
        <end position="59"/>
    </location>
</feature>
<keyword evidence="1" id="KW-0285">Flavoprotein</keyword>
<dbReference type="GO" id="GO:0005634">
    <property type="term" value="C:nucleus"/>
    <property type="evidence" value="ECO:0007669"/>
    <property type="project" value="TreeGrafter"/>
</dbReference>
<dbReference type="OrthoDB" id="447251at2759"/>
<name>A0A6A6Y847_9PEZI</name>
<dbReference type="PROSITE" id="PS50113">
    <property type="entry name" value="PAC"/>
    <property type="match status" value="1"/>
</dbReference>
<keyword evidence="3" id="KW-0157">Chromophore</keyword>
<feature type="compositionally biased region" description="Basic and acidic residues" evidence="4">
    <location>
        <begin position="394"/>
        <end position="410"/>
    </location>
</feature>
<dbReference type="NCBIfam" id="TIGR00229">
    <property type="entry name" value="sensory_box"/>
    <property type="match status" value="1"/>
</dbReference>
<dbReference type="PANTHER" id="PTHR47429">
    <property type="entry name" value="PROTEIN TWIN LOV 1"/>
    <property type="match status" value="1"/>
</dbReference>
<dbReference type="SUPFAM" id="SSF55785">
    <property type="entry name" value="PYP-like sensor domain (PAS domain)"/>
    <property type="match status" value="1"/>
</dbReference>
<keyword evidence="7" id="KW-1185">Reference proteome</keyword>
<reference evidence="6 8" key="1">
    <citation type="journal article" date="2020" name="Stud. Mycol.">
        <title>101 Dothideomycetes genomes: a test case for predicting lifestyles and emergence of pathogens.</title>
        <authorList>
            <person name="Haridas S."/>
            <person name="Albert R."/>
            <person name="Binder M."/>
            <person name="Bloem J."/>
            <person name="Labutti K."/>
            <person name="Salamov A."/>
            <person name="Andreopoulos B."/>
            <person name="Baker S."/>
            <person name="Barry K."/>
            <person name="Bills G."/>
            <person name="Bluhm B."/>
            <person name="Cannon C."/>
            <person name="Castanera R."/>
            <person name="Culley D."/>
            <person name="Daum C."/>
            <person name="Ezra D."/>
            <person name="Gonzalez J."/>
            <person name="Henrissat B."/>
            <person name="Kuo A."/>
            <person name="Liang C."/>
            <person name="Lipzen A."/>
            <person name="Lutzoni F."/>
            <person name="Magnuson J."/>
            <person name="Mondo S."/>
            <person name="Nolan M."/>
            <person name="Ohm R."/>
            <person name="Pangilinan J."/>
            <person name="Park H.-J."/>
            <person name="Ramirez L."/>
            <person name="Alfaro M."/>
            <person name="Sun H."/>
            <person name="Tritt A."/>
            <person name="Yoshinaga Y."/>
            <person name="Zwiers L.-H."/>
            <person name="Turgeon B."/>
            <person name="Goodwin S."/>
            <person name="Spatafora J."/>
            <person name="Crous P."/>
            <person name="Grigoriev I."/>
        </authorList>
    </citation>
    <scope>NUCLEOTIDE SEQUENCE</scope>
    <source>
        <strain evidence="6 8">CBS 304.34</strain>
    </source>
</reference>
<dbReference type="CDD" id="cd00130">
    <property type="entry name" value="PAS"/>
    <property type="match status" value="1"/>
</dbReference>
<reference evidence="8" key="2">
    <citation type="submission" date="2020-04" db="EMBL/GenBank/DDBJ databases">
        <authorList>
            <consortium name="NCBI Genome Project"/>
        </authorList>
    </citation>
    <scope>NUCLEOTIDE SEQUENCE</scope>
    <source>
        <strain evidence="8">CBS 304.34</strain>
    </source>
</reference>
<feature type="region of interest" description="Disordered" evidence="4">
    <location>
        <begin position="394"/>
        <end position="420"/>
    </location>
</feature>
<evidence type="ECO:0000313" key="7">
    <source>
        <dbReference type="Proteomes" id="UP000504636"/>
    </source>
</evidence>
<dbReference type="AlphaFoldDB" id="A0A6A6Y847"/>
<evidence type="ECO:0000313" key="6">
    <source>
        <dbReference type="EMBL" id="KAF2804860.1"/>
    </source>
</evidence>
<evidence type="ECO:0000259" key="5">
    <source>
        <dbReference type="PROSITE" id="PS50113"/>
    </source>
</evidence>
<feature type="region of interest" description="Disordered" evidence="4">
    <location>
        <begin position="623"/>
        <end position="671"/>
    </location>
</feature>
<dbReference type="EMBL" id="MU003711">
    <property type="protein sequence ID" value="KAF2804860.1"/>
    <property type="molecule type" value="Genomic_DNA"/>
</dbReference>
<sequence length="671" mass="73608">MADLPFSLPPRVSSKAGSPIMPFNPSKLLPEKSPIFDEAAFIPPDASSPDSSPAHSFDSAEGDPLEQTEPTAPTQKSSREQLQDDQPGYDLKAPPPFISHANGERLSDKLFSASHLDLILRDDDLARPFKAFIDRYRPLLTPTLSQYIDSQKATFAVQYANAVIEEMGSSRAPSRAAATLTSSFYSRARLALEELVTGALPAWITHRYISLVTECLVKEITGNNAPLMRQLVQGLAEVFCLTDPSIEDNPIVYASEEFFKTTQYGREYVLGRNCRFLQGPKTSKACVTRLRSAIDGGQEVCDVILNYKRDGTPFINLVLVAPLYDNKGKIRYFIGAQIDITYLVEGGRGLESFQRLLSEEVNRSASINSLHKPSLKDLAELGQLLDNDEKHALNYEHRPNSRSDSGRDTPMRPSTARTTRRYVGMDEAEAEASMWPPSQFGPSGRLPGVYQNYFLVRPAPSLRITFLSPALRIPGLLQSRFLSRIGGPTHVREGITEALTQGIGVTAKISWLHSVHHSATASSEDSETAPDNSADGKPRWVHCTPLIGSDSKVGVWMVVMVEREDVTGRLNVAESYPRDVAPGIVGVIGGAAGQYHYPFRGAAGKKFEGGKLYADYLRREGKSDAPSERSVASSNGRDSRSFTGYGGAGLRPKRSGSRRAGREEMFGFQEG</sequence>
<dbReference type="InterPro" id="IPR001610">
    <property type="entry name" value="PAC"/>
</dbReference>
<dbReference type="InterPro" id="IPR000700">
    <property type="entry name" value="PAS-assoc_C"/>
</dbReference>
<accession>A0A6A6Y847</accession>
<evidence type="ECO:0000256" key="1">
    <source>
        <dbReference type="ARBA" id="ARBA00022630"/>
    </source>
</evidence>
<gene>
    <name evidence="6 8" type="ORF">BDZ99DRAFT_451346</name>
</gene>
<protein>
    <recommendedName>
        <fullName evidence="5">PAC domain-containing protein</fullName>
    </recommendedName>
</protein>
<dbReference type="PANTHER" id="PTHR47429:SF9">
    <property type="entry name" value="PAS DOMAIN-CONTAINING PROTEIN"/>
    <property type="match status" value="1"/>
</dbReference>
<organism evidence="6">
    <name type="scientific">Mytilinidion resinicola</name>
    <dbReference type="NCBI Taxonomy" id="574789"/>
    <lineage>
        <taxon>Eukaryota</taxon>
        <taxon>Fungi</taxon>
        <taxon>Dikarya</taxon>
        <taxon>Ascomycota</taxon>
        <taxon>Pezizomycotina</taxon>
        <taxon>Dothideomycetes</taxon>
        <taxon>Pleosporomycetidae</taxon>
        <taxon>Mytilinidiales</taxon>
        <taxon>Mytilinidiaceae</taxon>
        <taxon>Mytilinidion</taxon>
    </lineage>
</organism>
<dbReference type="Pfam" id="PF13426">
    <property type="entry name" value="PAS_9"/>
    <property type="match status" value="1"/>
</dbReference>
<dbReference type="InterPro" id="IPR035965">
    <property type="entry name" value="PAS-like_dom_sf"/>
</dbReference>
<proteinExistence type="predicted"/>
<dbReference type="Gene3D" id="3.30.450.20">
    <property type="entry name" value="PAS domain"/>
    <property type="match status" value="1"/>
</dbReference>
<feature type="domain" description="PAC" evidence="5">
    <location>
        <begin position="298"/>
        <end position="352"/>
    </location>
</feature>
<evidence type="ECO:0000256" key="3">
    <source>
        <dbReference type="ARBA" id="ARBA00022991"/>
    </source>
</evidence>
<evidence type="ECO:0000256" key="4">
    <source>
        <dbReference type="SAM" id="MobiDB-lite"/>
    </source>
</evidence>
<reference evidence="8" key="3">
    <citation type="submission" date="2025-04" db="UniProtKB">
        <authorList>
            <consortium name="RefSeq"/>
        </authorList>
    </citation>
    <scope>IDENTIFICATION</scope>
    <source>
        <strain evidence="8">CBS 304.34</strain>
    </source>
</reference>
<dbReference type="RefSeq" id="XP_033571824.1">
    <property type="nucleotide sequence ID" value="XM_033718208.1"/>
</dbReference>
<dbReference type="SMART" id="SM00086">
    <property type="entry name" value="PAC"/>
    <property type="match status" value="1"/>
</dbReference>
<evidence type="ECO:0000313" key="8">
    <source>
        <dbReference type="RefSeq" id="XP_033571824.1"/>
    </source>
</evidence>